<dbReference type="Gene3D" id="2.60.320.10">
    <property type="entry name" value="N-utilization substance G protein NusG, insert domain"/>
    <property type="match status" value="1"/>
</dbReference>
<proteinExistence type="predicted"/>
<dbReference type="EMBL" id="VUNI01000026">
    <property type="protein sequence ID" value="MST75805.1"/>
    <property type="molecule type" value="Genomic_DNA"/>
</dbReference>
<organism evidence="2 3">
    <name type="scientific">Roseburia porci</name>
    <dbReference type="NCBI Taxonomy" id="2605790"/>
    <lineage>
        <taxon>Bacteria</taxon>
        <taxon>Bacillati</taxon>
        <taxon>Bacillota</taxon>
        <taxon>Clostridia</taxon>
        <taxon>Lachnospirales</taxon>
        <taxon>Lachnospiraceae</taxon>
        <taxon>Roseburia</taxon>
    </lineage>
</organism>
<keyword evidence="1" id="KW-0472">Membrane</keyword>
<sequence>MHRKIRKRDMIFLLVTAVVCLVLLGYYYLGHGDKGAIAVVTVDGEVYGEYQLDEDQVVEIKKDGKVTNTLTIADQKADMTDADCPDLLCVQQKAISRDGETIVCLPNKVVVTVESNEKSDMDAVAN</sequence>
<name>A0A6L5YTV5_9FIRM</name>
<dbReference type="CDD" id="cd09911">
    <property type="entry name" value="Lin0431_like"/>
    <property type="match status" value="1"/>
</dbReference>
<gene>
    <name evidence="2" type="ORF">FYJ75_12520</name>
</gene>
<keyword evidence="1" id="KW-1133">Transmembrane helix</keyword>
<reference evidence="2 3" key="1">
    <citation type="submission" date="2019-08" db="EMBL/GenBank/DDBJ databases">
        <title>In-depth cultivation of the pig gut microbiome towards novel bacterial diversity and tailored functional studies.</title>
        <authorList>
            <person name="Wylensek D."/>
            <person name="Hitch T.C.A."/>
            <person name="Clavel T."/>
        </authorList>
    </citation>
    <scope>NUCLEOTIDE SEQUENCE [LARGE SCALE GENOMIC DNA]</scope>
    <source>
        <strain evidence="2 3">MUC/MUC-530-WT-4D</strain>
    </source>
</reference>
<dbReference type="Pfam" id="PF07009">
    <property type="entry name" value="NusG_II"/>
    <property type="match status" value="1"/>
</dbReference>
<dbReference type="AlphaFoldDB" id="A0A6L5YTV5"/>
<evidence type="ECO:0000313" key="3">
    <source>
        <dbReference type="Proteomes" id="UP000474024"/>
    </source>
</evidence>
<keyword evidence="1" id="KW-0812">Transmembrane</keyword>
<evidence type="ECO:0000313" key="2">
    <source>
        <dbReference type="EMBL" id="MST75805.1"/>
    </source>
</evidence>
<feature type="transmembrane region" description="Helical" evidence="1">
    <location>
        <begin position="12"/>
        <end position="29"/>
    </location>
</feature>
<keyword evidence="3" id="KW-1185">Reference proteome</keyword>
<evidence type="ECO:0000256" key="1">
    <source>
        <dbReference type="SAM" id="Phobius"/>
    </source>
</evidence>
<dbReference type="Proteomes" id="UP000474024">
    <property type="component" value="Unassembled WGS sequence"/>
</dbReference>
<comment type="caution">
    <text evidence="2">The sequence shown here is derived from an EMBL/GenBank/DDBJ whole genome shotgun (WGS) entry which is preliminary data.</text>
</comment>
<dbReference type="InterPro" id="IPR038690">
    <property type="entry name" value="NusG_2_sf"/>
</dbReference>
<accession>A0A6L5YTV5</accession>
<protein>
    <submittedName>
        <fullName evidence="2">NusG domain II-containing protein</fullName>
    </submittedName>
</protein>